<gene>
    <name evidence="2" type="ORF">GCM10007894_05950</name>
</gene>
<evidence type="ECO:0000313" key="3">
    <source>
        <dbReference type="Proteomes" id="UP001157439"/>
    </source>
</evidence>
<name>A0AA37TLG6_9GAMM</name>
<sequence length="63" mass="7196">MLMFVVVIQVFSALLFGNFAFNHAMPVSRWAFIGMIMGPFAWPMFQAHVRLNRMKQSSSSLTV</sequence>
<reference evidence="2 3" key="1">
    <citation type="journal article" date="2014" name="Int. J. Syst. Evol. Microbiol.">
        <title>Complete genome sequence of Corynebacterium casei LMG S-19264T (=DSM 44701T), isolated from a smear-ripened cheese.</title>
        <authorList>
            <consortium name="US DOE Joint Genome Institute (JGI-PGF)"/>
            <person name="Walter F."/>
            <person name="Albersmeier A."/>
            <person name="Kalinowski J."/>
            <person name="Ruckert C."/>
        </authorList>
    </citation>
    <scope>NUCLEOTIDE SEQUENCE [LARGE SCALE GENOMIC DNA]</scope>
    <source>
        <strain evidence="2 3">NBRC 112785</strain>
    </source>
</reference>
<proteinExistence type="predicted"/>
<dbReference type="EMBL" id="BSPO01000002">
    <property type="protein sequence ID" value="GLS82618.1"/>
    <property type="molecule type" value="Genomic_DNA"/>
</dbReference>
<evidence type="ECO:0000313" key="2">
    <source>
        <dbReference type="EMBL" id="GLS82618.1"/>
    </source>
</evidence>
<accession>A0AA37TLG6</accession>
<evidence type="ECO:0000256" key="1">
    <source>
        <dbReference type="SAM" id="Phobius"/>
    </source>
</evidence>
<keyword evidence="1" id="KW-0812">Transmembrane</keyword>
<dbReference type="Proteomes" id="UP001157439">
    <property type="component" value="Unassembled WGS sequence"/>
</dbReference>
<dbReference type="AlphaFoldDB" id="A0AA37TLG6"/>
<protein>
    <submittedName>
        <fullName evidence="2">Uncharacterized protein</fullName>
    </submittedName>
</protein>
<keyword evidence="1" id="KW-1133">Transmembrane helix</keyword>
<keyword evidence="1" id="KW-0472">Membrane</keyword>
<feature type="transmembrane region" description="Helical" evidence="1">
    <location>
        <begin position="30"/>
        <end position="49"/>
    </location>
</feature>
<comment type="caution">
    <text evidence="2">The sequence shown here is derived from an EMBL/GenBank/DDBJ whole genome shotgun (WGS) entry which is preliminary data.</text>
</comment>
<keyword evidence="3" id="KW-1185">Reference proteome</keyword>
<organism evidence="2 3">
    <name type="scientific">Paraferrimonas haliotis</name>
    <dbReference type="NCBI Taxonomy" id="2013866"/>
    <lineage>
        <taxon>Bacteria</taxon>
        <taxon>Pseudomonadati</taxon>
        <taxon>Pseudomonadota</taxon>
        <taxon>Gammaproteobacteria</taxon>
        <taxon>Alteromonadales</taxon>
        <taxon>Ferrimonadaceae</taxon>
        <taxon>Paraferrimonas</taxon>
    </lineage>
</organism>